<dbReference type="AlphaFoldDB" id="A0A8J5VLN9"/>
<name>A0A8J5VLN9_ZIZPA</name>
<dbReference type="Proteomes" id="UP000729402">
    <property type="component" value="Unassembled WGS sequence"/>
</dbReference>
<protein>
    <submittedName>
        <fullName evidence="1">Uncharacterized protein</fullName>
    </submittedName>
</protein>
<evidence type="ECO:0000313" key="2">
    <source>
        <dbReference type="Proteomes" id="UP000729402"/>
    </source>
</evidence>
<reference evidence="1" key="1">
    <citation type="journal article" date="2021" name="bioRxiv">
        <title>Whole Genome Assembly and Annotation of Northern Wild Rice, Zizania palustris L., Supports a Whole Genome Duplication in the Zizania Genus.</title>
        <authorList>
            <person name="Haas M."/>
            <person name="Kono T."/>
            <person name="Macchietto M."/>
            <person name="Millas R."/>
            <person name="McGilp L."/>
            <person name="Shao M."/>
            <person name="Duquette J."/>
            <person name="Hirsch C.N."/>
            <person name="Kimball J."/>
        </authorList>
    </citation>
    <scope>NUCLEOTIDE SEQUENCE</scope>
    <source>
        <tissue evidence="1">Fresh leaf tissue</tissue>
    </source>
</reference>
<accession>A0A8J5VLN9</accession>
<gene>
    <name evidence="1" type="ORF">GUJ93_ZPchr0009g269</name>
</gene>
<comment type="caution">
    <text evidence="1">The sequence shown here is derived from an EMBL/GenBank/DDBJ whole genome shotgun (WGS) entry which is preliminary data.</text>
</comment>
<organism evidence="1 2">
    <name type="scientific">Zizania palustris</name>
    <name type="common">Northern wild rice</name>
    <dbReference type="NCBI Taxonomy" id="103762"/>
    <lineage>
        <taxon>Eukaryota</taxon>
        <taxon>Viridiplantae</taxon>
        <taxon>Streptophyta</taxon>
        <taxon>Embryophyta</taxon>
        <taxon>Tracheophyta</taxon>
        <taxon>Spermatophyta</taxon>
        <taxon>Magnoliopsida</taxon>
        <taxon>Liliopsida</taxon>
        <taxon>Poales</taxon>
        <taxon>Poaceae</taxon>
        <taxon>BOP clade</taxon>
        <taxon>Oryzoideae</taxon>
        <taxon>Oryzeae</taxon>
        <taxon>Zizaniinae</taxon>
        <taxon>Zizania</taxon>
    </lineage>
</organism>
<dbReference type="EMBL" id="JAAALK010000289">
    <property type="protein sequence ID" value="KAG8049069.1"/>
    <property type="molecule type" value="Genomic_DNA"/>
</dbReference>
<reference evidence="1" key="2">
    <citation type="submission" date="2021-02" db="EMBL/GenBank/DDBJ databases">
        <authorList>
            <person name="Kimball J.A."/>
            <person name="Haas M.W."/>
            <person name="Macchietto M."/>
            <person name="Kono T."/>
            <person name="Duquette J."/>
            <person name="Shao M."/>
        </authorList>
    </citation>
    <scope>NUCLEOTIDE SEQUENCE</scope>
    <source>
        <tissue evidence="1">Fresh leaf tissue</tissue>
    </source>
</reference>
<evidence type="ECO:0000313" key="1">
    <source>
        <dbReference type="EMBL" id="KAG8049069.1"/>
    </source>
</evidence>
<proteinExistence type="predicted"/>
<keyword evidence="2" id="KW-1185">Reference proteome</keyword>
<sequence length="129" mass="13214">MFGGGKDETLLVLSCLVVAAVAAAAAMGSLKLLLQASDELNTSVTCAHWPLLDHLLLLHLVGCGGGGSCTGGVDAMAVGSWHLGAAPLRRRDVGSSGRGFLAQAKPVEAVSCMGPERGRWSARWGASSW</sequence>